<accession>A0A0B2RFF5</accession>
<reference evidence="3 4" key="2">
    <citation type="submission" date="2018-09" db="EMBL/GenBank/DDBJ databases">
        <title>A high-quality reference genome of wild soybean provides a powerful tool to mine soybean genomes.</title>
        <authorList>
            <person name="Xie M."/>
            <person name="Chung C.Y.L."/>
            <person name="Li M.-W."/>
            <person name="Wong F.-L."/>
            <person name="Chan T.-F."/>
            <person name="Lam H.-M."/>
        </authorList>
    </citation>
    <scope>NUCLEOTIDE SEQUENCE [LARGE SCALE GENOMIC DNA]</scope>
    <source>
        <strain evidence="4">cv. W05</strain>
        <tissue evidence="3">Hypocotyl of etiolated seedlings</tissue>
    </source>
</reference>
<protein>
    <submittedName>
        <fullName evidence="2">Uncharacterized protein</fullName>
    </submittedName>
</protein>
<evidence type="ECO:0000313" key="4">
    <source>
        <dbReference type="Proteomes" id="UP000289340"/>
    </source>
</evidence>
<sequence length="257" mass="28231">MPHQSPKRELSPDGVEYNSPNKRPRTNTYQTQQEAKVKKIKNDFKMFVTEKIEAAKTMGVVVSGSSPAHTSSSNNLVPGTTPESTPKNDNQKTSHESTTSTVNSVGKSGASAGEVTDAPDDPQTPIQTTGSRQLPTTPLSIKSSTGSIPHVDSPGKSTRLQLFEAESGVKMDLRLGYGDYVVSIQKRSIISSSTYENRKEDANQLPQNPGMQFLPSEMLSNMIEKAGEQMFARYLEWLRDHHMLGKSSVPRIDYSDQ</sequence>
<dbReference type="Proteomes" id="UP000053555">
    <property type="component" value="Unassembled WGS sequence"/>
</dbReference>
<feature type="compositionally biased region" description="Polar residues" evidence="1">
    <location>
        <begin position="63"/>
        <end position="88"/>
    </location>
</feature>
<gene>
    <name evidence="3" type="ORF">D0Y65_006248</name>
    <name evidence="2" type="ORF">glysoja_045912</name>
</gene>
<name>A0A0B2RFF5_GLYSO</name>
<dbReference type="EMBL" id="QZWG01000003">
    <property type="protein sequence ID" value="RZC19348.1"/>
    <property type="molecule type" value="Genomic_DNA"/>
</dbReference>
<feature type="compositionally biased region" description="Polar residues" evidence="1">
    <location>
        <begin position="96"/>
        <end position="106"/>
    </location>
</feature>
<feature type="compositionally biased region" description="Basic and acidic residues" evidence="1">
    <location>
        <begin position="1"/>
        <end position="11"/>
    </location>
</feature>
<reference evidence="2" key="1">
    <citation type="submission" date="2014-07" db="EMBL/GenBank/DDBJ databases">
        <title>Identification of a novel salt tolerance gene in wild soybean by whole-genome sequencing.</title>
        <authorList>
            <person name="Lam H.-M."/>
            <person name="Qi X."/>
            <person name="Li M.-W."/>
            <person name="Liu X."/>
            <person name="Xie M."/>
            <person name="Ni M."/>
            <person name="Xu X."/>
        </authorList>
    </citation>
    <scope>NUCLEOTIDE SEQUENCE [LARGE SCALE GENOMIC DNA]</scope>
    <source>
        <tissue evidence="2">Root</tissue>
    </source>
</reference>
<proteinExistence type="predicted"/>
<feature type="compositionally biased region" description="Polar residues" evidence="1">
    <location>
        <begin position="18"/>
        <end position="34"/>
    </location>
</feature>
<dbReference type="EMBL" id="KN651196">
    <property type="protein sequence ID" value="KHN31079.1"/>
    <property type="molecule type" value="Genomic_DNA"/>
</dbReference>
<keyword evidence="4" id="KW-1185">Reference proteome</keyword>
<organism evidence="2">
    <name type="scientific">Glycine soja</name>
    <name type="common">Wild soybean</name>
    <dbReference type="NCBI Taxonomy" id="3848"/>
    <lineage>
        <taxon>Eukaryota</taxon>
        <taxon>Viridiplantae</taxon>
        <taxon>Streptophyta</taxon>
        <taxon>Embryophyta</taxon>
        <taxon>Tracheophyta</taxon>
        <taxon>Spermatophyta</taxon>
        <taxon>Magnoliopsida</taxon>
        <taxon>eudicotyledons</taxon>
        <taxon>Gunneridae</taxon>
        <taxon>Pentapetalae</taxon>
        <taxon>rosids</taxon>
        <taxon>fabids</taxon>
        <taxon>Fabales</taxon>
        <taxon>Fabaceae</taxon>
        <taxon>Papilionoideae</taxon>
        <taxon>50 kb inversion clade</taxon>
        <taxon>NPAAA clade</taxon>
        <taxon>indigoferoid/millettioid clade</taxon>
        <taxon>Phaseoleae</taxon>
        <taxon>Glycine</taxon>
        <taxon>Glycine subgen. Soja</taxon>
    </lineage>
</organism>
<dbReference type="Gramene" id="XM_028368745.1">
    <property type="protein sequence ID" value="XP_028224546.1"/>
    <property type="gene ID" value="LOC114406149"/>
</dbReference>
<evidence type="ECO:0000313" key="2">
    <source>
        <dbReference type="EMBL" id="KHN31079.1"/>
    </source>
</evidence>
<evidence type="ECO:0000256" key="1">
    <source>
        <dbReference type="SAM" id="MobiDB-lite"/>
    </source>
</evidence>
<feature type="region of interest" description="Disordered" evidence="1">
    <location>
        <begin position="1"/>
        <end position="36"/>
    </location>
</feature>
<dbReference type="Proteomes" id="UP000289340">
    <property type="component" value="Chromosome 3"/>
</dbReference>
<dbReference type="AlphaFoldDB" id="A0A0B2RFF5"/>
<evidence type="ECO:0000313" key="3">
    <source>
        <dbReference type="EMBL" id="RZC19348.1"/>
    </source>
</evidence>
<feature type="compositionally biased region" description="Polar residues" evidence="1">
    <location>
        <begin position="124"/>
        <end position="147"/>
    </location>
</feature>
<feature type="region of interest" description="Disordered" evidence="1">
    <location>
        <begin position="62"/>
        <end position="155"/>
    </location>
</feature>